<keyword evidence="8" id="KW-0132">Cell division</keyword>
<evidence type="ECO:0000256" key="6">
    <source>
        <dbReference type="ARBA" id="ARBA00022490"/>
    </source>
</evidence>
<feature type="domain" description="Anaphase-promoting complex subunit 5 N-terminal" evidence="19">
    <location>
        <begin position="24"/>
        <end position="174"/>
    </location>
</feature>
<evidence type="ECO:0000256" key="4">
    <source>
        <dbReference type="ARBA" id="ARBA00007450"/>
    </source>
</evidence>
<keyword evidence="9" id="KW-0677">Repeat</keyword>
<evidence type="ECO:0000256" key="2">
    <source>
        <dbReference type="ARBA" id="ARBA00004186"/>
    </source>
</evidence>
<evidence type="ECO:0000256" key="7">
    <source>
        <dbReference type="ARBA" id="ARBA00022553"/>
    </source>
</evidence>
<dbReference type="InterPro" id="IPR011990">
    <property type="entry name" value="TPR-like_helical_dom_sf"/>
</dbReference>
<dbReference type="InterPro" id="IPR026000">
    <property type="entry name" value="Apc5_dom"/>
</dbReference>
<dbReference type="Proteomes" id="UP001164746">
    <property type="component" value="Chromosome 17"/>
</dbReference>
<dbReference type="Pfam" id="PF12862">
    <property type="entry name" value="ANAPC5"/>
    <property type="match status" value="2"/>
</dbReference>
<comment type="similarity">
    <text evidence="4">Belongs to the APC5 family.</text>
</comment>
<comment type="function">
    <text evidence="17">Component of the anaphase promoting complex/cyclosome (APC/C), a cell cycle-regulated E3 ubiquitin ligase that controls progression through mitosis and the G1 phase of the cell cycle. The APC/C complex acts by mediating ubiquitination and subsequent degradation of target proteins: it mainly mediates the formation of 'Lys-11'-linked polyubiquitin chains and, to a lower extent, the formation of 'Lys-48'- and 'Lys-63'-linked polyubiquitin chains. The APC/C complex catalyzes assembly of branched 'Lys-11'-/'Lys-48'-linked branched ubiquitin chains on target proteins.</text>
</comment>
<dbReference type="PANTHER" id="PTHR12830">
    <property type="entry name" value="ANAPHASE-PROMOTING COMPLEX SUBUNIT 5"/>
    <property type="match status" value="1"/>
</dbReference>
<evidence type="ECO:0000256" key="14">
    <source>
        <dbReference type="ARBA" id="ARBA00023242"/>
    </source>
</evidence>
<gene>
    <name evidence="20" type="ORF">MAR_033268</name>
</gene>
<dbReference type="Pfam" id="PF21371">
    <property type="entry name" value="Apc5_N"/>
    <property type="match status" value="1"/>
</dbReference>
<dbReference type="InterPro" id="IPR037679">
    <property type="entry name" value="Apc5"/>
</dbReference>
<name>A0ABY7GCB2_MYAAR</name>
<evidence type="ECO:0000256" key="3">
    <source>
        <dbReference type="ARBA" id="ARBA00004906"/>
    </source>
</evidence>
<protein>
    <recommendedName>
        <fullName evidence="5">Anaphase-promoting complex subunit 5</fullName>
    </recommendedName>
    <alternativeName>
        <fullName evidence="16">Cyclosome subunit 5</fullName>
    </alternativeName>
</protein>
<evidence type="ECO:0000256" key="11">
    <source>
        <dbReference type="ARBA" id="ARBA00022786"/>
    </source>
</evidence>
<evidence type="ECO:0000256" key="5">
    <source>
        <dbReference type="ARBA" id="ARBA00016066"/>
    </source>
</evidence>
<evidence type="ECO:0000313" key="21">
    <source>
        <dbReference type="Proteomes" id="UP001164746"/>
    </source>
</evidence>
<keyword evidence="11" id="KW-0833">Ubl conjugation pathway</keyword>
<evidence type="ECO:0000256" key="1">
    <source>
        <dbReference type="ARBA" id="ARBA00004123"/>
    </source>
</evidence>
<keyword evidence="6" id="KW-0963">Cytoplasm</keyword>
<comment type="pathway">
    <text evidence="3">Protein modification; protein ubiquitination.</text>
</comment>
<dbReference type="Gene3D" id="1.25.40.10">
    <property type="entry name" value="Tetratricopeptide repeat domain"/>
    <property type="match status" value="1"/>
</dbReference>
<dbReference type="InterPro" id="IPR048968">
    <property type="entry name" value="Apc5_N"/>
</dbReference>
<keyword evidence="7" id="KW-0597">Phosphoprotein</keyword>
<feature type="domain" description="Anaphase-promoting complex subunit 5" evidence="18">
    <location>
        <begin position="209"/>
        <end position="304"/>
    </location>
</feature>
<sequence>MESTLDMLMIPGSSKQRMSKEEQVTPHKISLIVLIHEYCTIRRPSTVHSVFSEDSDSDINLTEREKRNFMVMILQLLQSSDLTLKELFMKIRDKTKIELYTLFLKRLQEFIEDGVGALKDYFQNVTKEYFLSGKGVERSSVLGLFIRRITLAFEKLSFTQVTDMYRKFERYYEAGVGSYEESQDFGGSLTDSAMSISVTTQPEGGSLTHFLSFLNSLRVKEYCTALHNLFHFFDRKTIATFNKGQGHGKHQPAEEVHRRYAALNLASLHYRFGHKEEALAPLQEAIGMAQDANDNVCLQHALNLTSIGIQAFARHNAFAAAKPAQVFEYLQKSDVLNCQHSQSGFMCTSFANKAALWQMYGKMECMSMLSQLILHLDTSEHSVFYNGESICVAMCNLARFHAQMGQYGLALDIINCAKKRFPKNQIQSSEIWMETEQQILFDRTILNRKFGVTELAVLNLKALNPLESQLRVLLELGELYRQTSNPTSGTSYILECMTLAKSHHLEYLAALGSIQLAHIQLQMQLPEQALSLLSQHMLAILSHGTVTDRARLLTCHTKCQVAIATRKPDEQKRQGLLSCINTLNTAIELYQSAEAFLHLKDTVYLQTRLYHELDLPSERNKCARQFRQLDVQYPSLSQMTVNAL</sequence>
<evidence type="ECO:0000259" key="18">
    <source>
        <dbReference type="Pfam" id="PF12862"/>
    </source>
</evidence>
<dbReference type="PANTHER" id="PTHR12830:SF9">
    <property type="entry name" value="ANAPHASE-PROMOTING COMPLEX SUBUNIT 5"/>
    <property type="match status" value="1"/>
</dbReference>
<evidence type="ECO:0000256" key="9">
    <source>
        <dbReference type="ARBA" id="ARBA00022737"/>
    </source>
</evidence>
<dbReference type="SUPFAM" id="SSF48452">
    <property type="entry name" value="TPR-like"/>
    <property type="match status" value="1"/>
</dbReference>
<keyword evidence="13" id="KW-0206">Cytoskeleton</keyword>
<keyword evidence="14" id="KW-0539">Nucleus</keyword>
<keyword evidence="15" id="KW-0131">Cell cycle</keyword>
<dbReference type="SMART" id="SM00028">
    <property type="entry name" value="TPR"/>
    <property type="match status" value="3"/>
</dbReference>
<evidence type="ECO:0000256" key="12">
    <source>
        <dbReference type="ARBA" id="ARBA00022803"/>
    </source>
</evidence>
<evidence type="ECO:0000313" key="20">
    <source>
        <dbReference type="EMBL" id="WAR30726.1"/>
    </source>
</evidence>
<proteinExistence type="inferred from homology"/>
<evidence type="ECO:0000256" key="15">
    <source>
        <dbReference type="ARBA" id="ARBA00023306"/>
    </source>
</evidence>
<dbReference type="CDD" id="cd16270">
    <property type="entry name" value="Apc5_N"/>
    <property type="match status" value="1"/>
</dbReference>
<feature type="domain" description="Anaphase-promoting complex subunit 5" evidence="18">
    <location>
        <begin position="386"/>
        <end position="415"/>
    </location>
</feature>
<comment type="subcellular location">
    <subcellularLocation>
        <location evidence="2">Cytoplasm</location>
        <location evidence="2">Cytoskeleton</location>
        <location evidence="2">Spindle</location>
    </subcellularLocation>
    <subcellularLocation>
        <location evidence="1">Nucleus</location>
    </subcellularLocation>
</comment>
<evidence type="ECO:0000256" key="16">
    <source>
        <dbReference type="ARBA" id="ARBA00031069"/>
    </source>
</evidence>
<keyword evidence="10" id="KW-0498">Mitosis</keyword>
<evidence type="ECO:0000256" key="10">
    <source>
        <dbReference type="ARBA" id="ARBA00022776"/>
    </source>
</evidence>
<evidence type="ECO:0000256" key="13">
    <source>
        <dbReference type="ARBA" id="ARBA00023212"/>
    </source>
</evidence>
<keyword evidence="21" id="KW-1185">Reference proteome</keyword>
<reference evidence="20" key="1">
    <citation type="submission" date="2022-11" db="EMBL/GenBank/DDBJ databases">
        <title>Centuries of genome instability and evolution in soft-shell clam transmissible cancer (bioRxiv).</title>
        <authorList>
            <person name="Hart S.F.M."/>
            <person name="Yonemitsu M.A."/>
            <person name="Giersch R.M."/>
            <person name="Beal B.F."/>
            <person name="Arriagada G."/>
            <person name="Davis B.W."/>
            <person name="Ostrander E.A."/>
            <person name="Goff S.P."/>
            <person name="Metzger M.J."/>
        </authorList>
    </citation>
    <scope>NUCLEOTIDE SEQUENCE</scope>
    <source>
        <strain evidence="20">MELC-2E11</strain>
        <tissue evidence="20">Siphon/mantle</tissue>
    </source>
</reference>
<evidence type="ECO:0000256" key="17">
    <source>
        <dbReference type="ARBA" id="ARBA00045696"/>
    </source>
</evidence>
<organism evidence="20 21">
    <name type="scientific">Mya arenaria</name>
    <name type="common">Soft-shell clam</name>
    <dbReference type="NCBI Taxonomy" id="6604"/>
    <lineage>
        <taxon>Eukaryota</taxon>
        <taxon>Metazoa</taxon>
        <taxon>Spiralia</taxon>
        <taxon>Lophotrochozoa</taxon>
        <taxon>Mollusca</taxon>
        <taxon>Bivalvia</taxon>
        <taxon>Autobranchia</taxon>
        <taxon>Heteroconchia</taxon>
        <taxon>Euheterodonta</taxon>
        <taxon>Imparidentia</taxon>
        <taxon>Neoheterodontei</taxon>
        <taxon>Myida</taxon>
        <taxon>Myoidea</taxon>
        <taxon>Myidae</taxon>
        <taxon>Mya</taxon>
    </lineage>
</organism>
<evidence type="ECO:0000256" key="8">
    <source>
        <dbReference type="ARBA" id="ARBA00022618"/>
    </source>
</evidence>
<dbReference type="EMBL" id="CP111028">
    <property type="protein sequence ID" value="WAR30726.1"/>
    <property type="molecule type" value="Genomic_DNA"/>
</dbReference>
<accession>A0ABY7GCB2</accession>
<evidence type="ECO:0000259" key="19">
    <source>
        <dbReference type="Pfam" id="PF21371"/>
    </source>
</evidence>
<keyword evidence="12" id="KW-0802">TPR repeat</keyword>
<dbReference type="InterPro" id="IPR019734">
    <property type="entry name" value="TPR_rpt"/>
</dbReference>